<feature type="region of interest" description="Disordered" evidence="1">
    <location>
        <begin position="1"/>
        <end position="31"/>
    </location>
</feature>
<evidence type="ECO:0000313" key="4">
    <source>
        <dbReference type="EMBL" id="BAK52809.1"/>
    </source>
</evidence>
<keyword evidence="2" id="KW-0472">Membrane</keyword>
<accession>F8WSB6</accession>
<dbReference type="PROSITE" id="PS50800">
    <property type="entry name" value="SAP"/>
    <property type="match status" value="1"/>
</dbReference>
<protein>
    <submittedName>
        <fullName evidence="4">Delta12-fatty acid desaturase</fullName>
    </submittedName>
</protein>
<dbReference type="EMBL" id="AB645862">
    <property type="protein sequence ID" value="BAK52809.1"/>
    <property type="molecule type" value="mRNA"/>
</dbReference>
<feature type="domain" description="SAP" evidence="3">
    <location>
        <begin position="29"/>
        <end position="63"/>
    </location>
</feature>
<sequence>MGRGGNLSSTAAKAVSKRTAETERSMKRMEHLSDAELRKAATLRGLADAGDREELLETLAPFAAGVLDKRTQHTMPLKWPAPFTFGDIKKAIPRHCFQRSAVKSFMHLSVDLAMVAAMAYGASFIDGSELAGWQKFLAWSTYWFWQGAVGTGVWVIAHECGHQAFSPSKFINDSVGWVLHSALLVPYHSWRISHRNHHSNTGSCENDEVFCPARRDDYVEPHGELMRDVPLYSVWRIFLMLTFGWMPGYLFMNATGPHKYEGKTRDHFNPKSALFAKEDYFDIVSSDCGFLLALAGLVYAGYTFGPMAVLKYYWMPYMWVNHWLVLITYLQHTDVNVPHYRGEEWNWLRGACCTIDRSFTPVLNHLFHHITDTHVCHHLFHTMPFYHAEEATKHIKKVLGDYYMHDDTFFPLAAYRAMSECRFVDNEGPVVFYKAHD</sequence>
<keyword evidence="2" id="KW-0812">Transmembrane</keyword>
<dbReference type="CDD" id="cd03507">
    <property type="entry name" value="Delta12-FADS-like"/>
    <property type="match status" value="1"/>
</dbReference>
<organism evidence="4">
    <name type="scientific">Pinguiochrysis pyriformis</name>
    <dbReference type="NCBI Taxonomy" id="157128"/>
    <lineage>
        <taxon>Eukaryota</taxon>
        <taxon>Sar</taxon>
        <taxon>Stramenopiles</taxon>
        <taxon>Ochrophyta</taxon>
        <taxon>Pinguiophyceae</taxon>
        <taxon>Pinguiochrysidales</taxon>
        <taxon>Pinguiochrysidaceae</taxon>
        <taxon>Pinguiochrysis</taxon>
    </lineage>
</organism>
<reference evidence="4" key="1">
    <citation type="journal article" date="2011" name="J. Biochem.">
        <title>Molecular cloning of a Pinguiochrysis pyriformis oleate-specific microsomal delta12-fatty acid desaturase and functional analysis in yeasts and thraustochytrids.</title>
        <authorList>
            <person name="Matsuda T."/>
            <person name="Sakaguchi K."/>
            <person name="Kobayashi T."/>
            <person name="Abe E."/>
            <person name="Kurano N."/>
            <person name="Sato A."/>
            <person name="Okita Y."/>
            <person name="Sugimoto S."/>
            <person name="Hama Y."/>
            <person name="Hayashi M."/>
            <person name="Okino N."/>
            <person name="Ito M."/>
        </authorList>
    </citation>
    <scope>NUCLEOTIDE SEQUENCE</scope>
    <source>
        <strain evidence="4">MBIC 10872</strain>
    </source>
</reference>
<feature type="transmembrane region" description="Helical" evidence="2">
    <location>
        <begin position="234"/>
        <end position="252"/>
    </location>
</feature>
<dbReference type="AlphaFoldDB" id="F8WSB6"/>
<keyword evidence="2" id="KW-1133">Transmembrane helix</keyword>
<dbReference type="GO" id="GO:0006629">
    <property type="term" value="P:lipid metabolic process"/>
    <property type="evidence" value="ECO:0007669"/>
    <property type="project" value="InterPro"/>
</dbReference>
<name>F8WSB6_9STRA</name>
<feature type="compositionally biased region" description="Polar residues" evidence="1">
    <location>
        <begin position="1"/>
        <end position="11"/>
    </location>
</feature>
<dbReference type="InterPro" id="IPR012171">
    <property type="entry name" value="Fatty_acid_desaturase"/>
</dbReference>
<evidence type="ECO:0000256" key="1">
    <source>
        <dbReference type="SAM" id="MobiDB-lite"/>
    </source>
</evidence>
<dbReference type="Pfam" id="PF00487">
    <property type="entry name" value="FA_desaturase"/>
    <property type="match status" value="1"/>
</dbReference>
<proteinExistence type="evidence at transcript level"/>
<dbReference type="GO" id="GO:0016491">
    <property type="term" value="F:oxidoreductase activity"/>
    <property type="evidence" value="ECO:0007669"/>
    <property type="project" value="InterPro"/>
</dbReference>
<dbReference type="InterPro" id="IPR005804">
    <property type="entry name" value="FA_desaturase_dom"/>
</dbReference>
<evidence type="ECO:0000256" key="2">
    <source>
        <dbReference type="SAM" id="Phobius"/>
    </source>
</evidence>
<dbReference type="PANTHER" id="PTHR32100">
    <property type="entry name" value="OMEGA-6 FATTY ACID DESATURASE, CHLOROPLASTIC"/>
    <property type="match status" value="1"/>
</dbReference>
<dbReference type="InterPro" id="IPR003034">
    <property type="entry name" value="SAP_dom"/>
</dbReference>
<feature type="transmembrane region" description="Helical" evidence="2">
    <location>
        <begin position="290"/>
        <end position="314"/>
    </location>
</feature>
<gene>
    <name evidence="4" type="primary">PpDes12</name>
</gene>
<evidence type="ECO:0000259" key="3">
    <source>
        <dbReference type="PROSITE" id="PS50800"/>
    </source>
</evidence>
<feature type="compositionally biased region" description="Basic and acidic residues" evidence="1">
    <location>
        <begin position="18"/>
        <end position="31"/>
    </location>
</feature>